<evidence type="ECO:0000256" key="2">
    <source>
        <dbReference type="ARBA" id="ARBA00022857"/>
    </source>
</evidence>
<evidence type="ECO:0000256" key="4">
    <source>
        <dbReference type="ARBA" id="ARBA00023027"/>
    </source>
</evidence>
<protein>
    <submittedName>
        <fullName evidence="8">Salicylaldehyde dehydrogenase</fullName>
    </submittedName>
</protein>
<dbReference type="PANTHER" id="PTHR42986:SF1">
    <property type="entry name" value="BENZALDEHYDE DEHYDROGENASE YFMT"/>
    <property type="match status" value="1"/>
</dbReference>
<dbReference type="FunFam" id="3.40.309.10:FF:000010">
    <property type="entry name" value="Gamma-aminobutyraldehyde dehydrogenase"/>
    <property type="match status" value="1"/>
</dbReference>
<dbReference type="InterPro" id="IPR016161">
    <property type="entry name" value="Ald_DH/histidinol_DH"/>
</dbReference>
<reference evidence="8 9" key="1">
    <citation type="submission" date="2017-07" db="EMBL/GenBank/DDBJ databases">
        <title>Acidovorax KNDSW TSA 6 genome sequence and assembly.</title>
        <authorList>
            <person name="Mayilraj S."/>
        </authorList>
    </citation>
    <scope>NUCLEOTIDE SEQUENCE [LARGE SCALE GENOMIC DNA]</scope>
    <source>
        <strain evidence="8 9">KNDSW-TSA6</strain>
    </source>
</reference>
<proteinExistence type="inferred from homology"/>
<dbReference type="InterPro" id="IPR029510">
    <property type="entry name" value="Ald_DH_CS_GLU"/>
</dbReference>
<dbReference type="Proteomes" id="UP000215441">
    <property type="component" value="Unassembled WGS sequence"/>
</dbReference>
<keyword evidence="3 6" id="KW-0560">Oxidoreductase</keyword>
<dbReference type="InterPro" id="IPR015590">
    <property type="entry name" value="Aldehyde_DH_dom"/>
</dbReference>
<gene>
    <name evidence="8" type="ORF">CBY09_05105</name>
</gene>
<evidence type="ECO:0000256" key="1">
    <source>
        <dbReference type="ARBA" id="ARBA00009986"/>
    </source>
</evidence>
<dbReference type="AlphaFoldDB" id="A0A235EQ77"/>
<evidence type="ECO:0000256" key="3">
    <source>
        <dbReference type="ARBA" id="ARBA00023002"/>
    </source>
</evidence>
<dbReference type="Gene3D" id="3.40.309.10">
    <property type="entry name" value="Aldehyde Dehydrogenase, Chain A, domain 2"/>
    <property type="match status" value="1"/>
</dbReference>
<dbReference type="RefSeq" id="WP_094287043.1">
    <property type="nucleotide sequence ID" value="NZ_NOIG01000004.1"/>
</dbReference>
<feature type="active site" evidence="5">
    <location>
        <position position="251"/>
    </location>
</feature>
<keyword evidence="2" id="KW-0521">NADP</keyword>
<dbReference type="OrthoDB" id="6187633at2"/>
<dbReference type="PROSITE" id="PS00687">
    <property type="entry name" value="ALDEHYDE_DEHYDR_GLU"/>
    <property type="match status" value="1"/>
</dbReference>
<evidence type="ECO:0000313" key="9">
    <source>
        <dbReference type="Proteomes" id="UP000215441"/>
    </source>
</evidence>
<keyword evidence="9" id="KW-1185">Reference proteome</keyword>
<feature type="domain" description="Aldehyde dehydrogenase" evidence="7">
    <location>
        <begin position="17"/>
        <end position="472"/>
    </location>
</feature>
<name>A0A235EQ77_9BURK</name>
<dbReference type="InterPro" id="IPR016163">
    <property type="entry name" value="Ald_DH_C"/>
</dbReference>
<dbReference type="FunFam" id="3.40.605.10:FF:000012">
    <property type="entry name" value="NAD-dependent succinate-semialdehyde dehydrogenase"/>
    <property type="match status" value="1"/>
</dbReference>
<dbReference type="SUPFAM" id="SSF53720">
    <property type="entry name" value="ALDH-like"/>
    <property type="match status" value="1"/>
</dbReference>
<dbReference type="EMBL" id="NOIG01000004">
    <property type="protein sequence ID" value="OYD51208.1"/>
    <property type="molecule type" value="Genomic_DNA"/>
</dbReference>
<dbReference type="PANTHER" id="PTHR42986">
    <property type="entry name" value="BENZALDEHYDE DEHYDROGENASE YFMT"/>
    <property type="match status" value="1"/>
</dbReference>
<organism evidence="8 9">
    <name type="scientific">Acidovorax kalamii</name>
    <dbReference type="NCBI Taxonomy" id="2004485"/>
    <lineage>
        <taxon>Bacteria</taxon>
        <taxon>Pseudomonadati</taxon>
        <taxon>Pseudomonadota</taxon>
        <taxon>Betaproteobacteria</taxon>
        <taxon>Burkholderiales</taxon>
        <taxon>Comamonadaceae</taxon>
        <taxon>Acidovorax</taxon>
    </lineage>
</organism>
<dbReference type="Pfam" id="PF00171">
    <property type="entry name" value="Aldedh"/>
    <property type="match status" value="1"/>
</dbReference>
<evidence type="ECO:0000256" key="6">
    <source>
        <dbReference type="RuleBase" id="RU003345"/>
    </source>
</evidence>
<comment type="caution">
    <text evidence="8">The sequence shown here is derived from an EMBL/GenBank/DDBJ whole genome shotgun (WGS) entry which is preliminary data.</text>
</comment>
<evidence type="ECO:0000259" key="7">
    <source>
        <dbReference type="Pfam" id="PF00171"/>
    </source>
</evidence>
<dbReference type="Gene3D" id="3.40.605.10">
    <property type="entry name" value="Aldehyde Dehydrogenase, Chain A, domain 1"/>
    <property type="match status" value="1"/>
</dbReference>
<keyword evidence="4" id="KW-0520">NAD</keyword>
<accession>A0A235EQ77</accession>
<evidence type="ECO:0000313" key="8">
    <source>
        <dbReference type="EMBL" id="OYD51208.1"/>
    </source>
</evidence>
<dbReference type="InterPro" id="IPR016162">
    <property type="entry name" value="Ald_DH_N"/>
</dbReference>
<dbReference type="GO" id="GO:0016620">
    <property type="term" value="F:oxidoreductase activity, acting on the aldehyde or oxo group of donors, NAD or NADP as acceptor"/>
    <property type="evidence" value="ECO:0007669"/>
    <property type="project" value="InterPro"/>
</dbReference>
<evidence type="ECO:0000256" key="5">
    <source>
        <dbReference type="PROSITE-ProRule" id="PRU10007"/>
    </source>
</evidence>
<sequence length="483" mass="49661">MTAISMLINGERVQATGGATFERRNPLDGSVATTAPAASVADAKAAADAAAKAFPAWSALGPNARRALLLKAAHALEARTADFAVAMAAETGASGMWAGFNVHLAAGLLQEAAALTTQIAGEVIPSDVPGSLAMGVRQAAGVVLGIAPWNAPVILGVRAIATPLACGNTVILKGSELCPATHGLIIEALQEAGLPAGVVNFVTNAPADAGAVVEAIVAHPAVRRINFTGSTKVGRIIAQTCAKYLKPVVLELGGKAPLLVLDDADIDAAVAGTVFGAFANSGQICMSTERIIVDNAVADEFVAKLGERAKALPLGDPRKGPVVLGSVVDMTTVQRCNALIDDALAKGAKLVCGGKSDSTLMQATVLDHVTSAMDIYREESFGPVKPVVRVNGVEEAIACANDNEFGLSSAVFSRDVAKAWNVAARIESGICHVNGPTVHDEGQMPFGGVKSSGYGRFGGMAGVREFTELRWITVQTTPRHYPF</sequence>
<comment type="similarity">
    <text evidence="1 6">Belongs to the aldehyde dehydrogenase family.</text>
</comment>
<dbReference type="CDD" id="cd07105">
    <property type="entry name" value="ALDH_SaliADH"/>
    <property type="match status" value="1"/>
</dbReference>